<evidence type="ECO:0000313" key="2">
    <source>
        <dbReference type="EMBL" id="ESO10067.1"/>
    </source>
</evidence>
<gene>
    <name evidence="3" type="primary">20202133</name>
    <name evidence="2" type="ORF">HELRODRAFT_167915</name>
</gene>
<dbReference type="HOGENOM" id="CLU_1526838_0_0_1"/>
<organism evidence="3 4">
    <name type="scientific">Helobdella robusta</name>
    <name type="common">Californian leech</name>
    <dbReference type="NCBI Taxonomy" id="6412"/>
    <lineage>
        <taxon>Eukaryota</taxon>
        <taxon>Metazoa</taxon>
        <taxon>Spiralia</taxon>
        <taxon>Lophotrochozoa</taxon>
        <taxon>Annelida</taxon>
        <taxon>Clitellata</taxon>
        <taxon>Hirudinea</taxon>
        <taxon>Rhynchobdellida</taxon>
        <taxon>Glossiphoniidae</taxon>
        <taxon>Helobdella</taxon>
    </lineage>
</organism>
<evidence type="ECO:0000313" key="4">
    <source>
        <dbReference type="Proteomes" id="UP000015101"/>
    </source>
</evidence>
<dbReference type="GeneID" id="20202133"/>
<accession>T1EZY3</accession>
<dbReference type="Proteomes" id="UP000015101">
    <property type="component" value="Unassembled WGS sequence"/>
</dbReference>
<dbReference type="InParanoid" id="T1EZY3"/>
<dbReference type="CTD" id="20202133"/>
<reference evidence="4" key="1">
    <citation type="submission" date="2012-12" db="EMBL/GenBank/DDBJ databases">
        <authorList>
            <person name="Hellsten U."/>
            <person name="Grimwood J."/>
            <person name="Chapman J.A."/>
            <person name="Shapiro H."/>
            <person name="Aerts A."/>
            <person name="Otillar R.P."/>
            <person name="Terry A.Y."/>
            <person name="Boore J.L."/>
            <person name="Simakov O."/>
            <person name="Marletaz F."/>
            <person name="Cho S.-J."/>
            <person name="Edsinger-Gonzales E."/>
            <person name="Havlak P."/>
            <person name="Kuo D.-H."/>
            <person name="Larsson T."/>
            <person name="Lv J."/>
            <person name="Arendt D."/>
            <person name="Savage R."/>
            <person name="Osoegawa K."/>
            <person name="de Jong P."/>
            <person name="Lindberg D.R."/>
            <person name="Seaver E.C."/>
            <person name="Weisblat D.A."/>
            <person name="Putnam N.H."/>
            <person name="Grigoriev I.V."/>
            <person name="Rokhsar D.S."/>
        </authorList>
    </citation>
    <scope>NUCLEOTIDE SEQUENCE</scope>
</reference>
<dbReference type="RefSeq" id="XP_009011881.1">
    <property type="nucleotide sequence ID" value="XM_009013633.1"/>
</dbReference>
<reference evidence="3" key="3">
    <citation type="submission" date="2015-06" db="UniProtKB">
        <authorList>
            <consortium name="EnsemblMetazoa"/>
        </authorList>
    </citation>
    <scope>IDENTIFICATION</scope>
</reference>
<name>T1EZY3_HELRO</name>
<dbReference type="EMBL" id="KB095905">
    <property type="protein sequence ID" value="ESO10067.1"/>
    <property type="molecule type" value="Genomic_DNA"/>
</dbReference>
<dbReference type="EnsemblMetazoa" id="HelroT167915">
    <property type="protein sequence ID" value="HelroP167915"/>
    <property type="gene ID" value="HelroG167915"/>
</dbReference>
<proteinExistence type="predicted"/>
<reference evidence="2 4" key="2">
    <citation type="journal article" date="2013" name="Nature">
        <title>Insights into bilaterian evolution from three spiralian genomes.</title>
        <authorList>
            <person name="Simakov O."/>
            <person name="Marletaz F."/>
            <person name="Cho S.J."/>
            <person name="Edsinger-Gonzales E."/>
            <person name="Havlak P."/>
            <person name="Hellsten U."/>
            <person name="Kuo D.H."/>
            <person name="Larsson T."/>
            <person name="Lv J."/>
            <person name="Arendt D."/>
            <person name="Savage R."/>
            <person name="Osoegawa K."/>
            <person name="de Jong P."/>
            <person name="Grimwood J."/>
            <person name="Chapman J.A."/>
            <person name="Shapiro H."/>
            <person name="Aerts A."/>
            <person name="Otillar R.P."/>
            <person name="Terry A.Y."/>
            <person name="Boore J.L."/>
            <person name="Grigoriev I.V."/>
            <person name="Lindberg D.R."/>
            <person name="Seaver E.C."/>
            <person name="Weisblat D.A."/>
            <person name="Putnam N.H."/>
            <person name="Rokhsar D.S."/>
        </authorList>
    </citation>
    <scope>NUCLEOTIDE SEQUENCE</scope>
</reference>
<keyword evidence="4" id="KW-1185">Reference proteome</keyword>
<dbReference type="AlphaFoldDB" id="T1EZY3"/>
<feature type="region of interest" description="Disordered" evidence="1">
    <location>
        <begin position="59"/>
        <end position="81"/>
    </location>
</feature>
<protein>
    <submittedName>
        <fullName evidence="2 3">Uncharacterized protein</fullName>
    </submittedName>
</protein>
<dbReference type="KEGG" id="hro:HELRODRAFT_167915"/>
<evidence type="ECO:0000313" key="3">
    <source>
        <dbReference type="EnsemblMetazoa" id="HelroP167915"/>
    </source>
</evidence>
<evidence type="ECO:0000256" key="1">
    <source>
        <dbReference type="SAM" id="MobiDB-lite"/>
    </source>
</evidence>
<sequence>MTCDVNLCSTSLDHAQLPLILGQQQQQQQLRNLAPHYSINHSIDNNLFLGINDDRNHSNNNNNGDSLASDDDEEEDGSFDDDGYAMLNTVEQLKLFYEYTKINIISYSDVDERKTIEMIQNATDSNNEWHMHTRKEGLTWAVRINDLIRRKGQKVMRIYPIFWDWLVSQQNVFLIC</sequence>
<feature type="compositionally biased region" description="Acidic residues" evidence="1">
    <location>
        <begin position="68"/>
        <end position="81"/>
    </location>
</feature>
<dbReference type="EMBL" id="AMQM01002865">
    <property type="status" value="NOT_ANNOTATED_CDS"/>
    <property type="molecule type" value="Genomic_DNA"/>
</dbReference>